<gene>
    <name evidence="6" type="ORF">CQW23_15636</name>
</gene>
<dbReference type="PANTHER" id="PTHR13165">
    <property type="entry name" value="ARSENITE-RESISTANCE PROTEIN 2"/>
    <property type="match status" value="1"/>
</dbReference>
<feature type="region of interest" description="Disordered" evidence="4">
    <location>
        <begin position="396"/>
        <end position="455"/>
    </location>
</feature>
<evidence type="ECO:0000313" key="6">
    <source>
        <dbReference type="EMBL" id="PHT46478.1"/>
    </source>
</evidence>
<reference evidence="6 7" key="1">
    <citation type="journal article" date="2017" name="Genome Biol.">
        <title>New reference genome sequences of hot pepper reveal the massive evolution of plant disease-resistance genes by retroduplication.</title>
        <authorList>
            <person name="Kim S."/>
            <person name="Park J."/>
            <person name="Yeom S.I."/>
            <person name="Kim Y.M."/>
            <person name="Seo E."/>
            <person name="Kim K.T."/>
            <person name="Kim M.S."/>
            <person name="Lee J.M."/>
            <person name="Cheong K."/>
            <person name="Shin H.S."/>
            <person name="Kim S.B."/>
            <person name="Han K."/>
            <person name="Lee J."/>
            <person name="Park M."/>
            <person name="Lee H.A."/>
            <person name="Lee H.Y."/>
            <person name="Lee Y."/>
            <person name="Oh S."/>
            <person name="Lee J.H."/>
            <person name="Choi E."/>
            <person name="Choi E."/>
            <person name="Lee S.E."/>
            <person name="Jeon J."/>
            <person name="Kim H."/>
            <person name="Choi G."/>
            <person name="Song H."/>
            <person name="Lee J."/>
            <person name="Lee S.C."/>
            <person name="Kwon J.K."/>
            <person name="Lee H.Y."/>
            <person name="Koo N."/>
            <person name="Hong Y."/>
            <person name="Kim R.W."/>
            <person name="Kang W.H."/>
            <person name="Huh J.H."/>
            <person name="Kang B.C."/>
            <person name="Yang T.J."/>
            <person name="Lee Y.H."/>
            <person name="Bennetzen J.L."/>
            <person name="Choi D."/>
        </authorList>
    </citation>
    <scope>NUCLEOTIDE SEQUENCE [LARGE SCALE GENOMIC DNA]</scope>
    <source>
        <strain evidence="7">cv. PBC81</strain>
    </source>
</reference>
<name>A0A2G2WML9_CAPBA</name>
<comment type="similarity">
    <text evidence="2">Belongs to the ARS2 family.</text>
</comment>
<dbReference type="InterPro" id="IPR039727">
    <property type="entry name" value="SE/Ars2"/>
</dbReference>
<evidence type="ECO:0000256" key="1">
    <source>
        <dbReference type="ARBA" id="ARBA00004123"/>
    </source>
</evidence>
<feature type="compositionally biased region" description="Polar residues" evidence="4">
    <location>
        <begin position="716"/>
        <end position="728"/>
    </location>
</feature>
<reference evidence="7" key="2">
    <citation type="journal article" date="2017" name="J. Anim. Genet.">
        <title>Multiple reference genome sequences of hot pepper reveal the massive evolution of plant disease resistance genes by retroduplication.</title>
        <authorList>
            <person name="Kim S."/>
            <person name="Park J."/>
            <person name="Yeom S.-I."/>
            <person name="Kim Y.-M."/>
            <person name="Seo E."/>
            <person name="Kim K.-T."/>
            <person name="Kim M.-S."/>
            <person name="Lee J.M."/>
            <person name="Cheong K."/>
            <person name="Shin H.-S."/>
            <person name="Kim S.-B."/>
            <person name="Han K."/>
            <person name="Lee J."/>
            <person name="Park M."/>
            <person name="Lee H.-A."/>
            <person name="Lee H.-Y."/>
            <person name="Lee Y."/>
            <person name="Oh S."/>
            <person name="Lee J.H."/>
            <person name="Choi E."/>
            <person name="Choi E."/>
            <person name="Lee S.E."/>
            <person name="Jeon J."/>
            <person name="Kim H."/>
            <person name="Choi G."/>
            <person name="Song H."/>
            <person name="Lee J."/>
            <person name="Lee S.-C."/>
            <person name="Kwon J.-K."/>
            <person name="Lee H.-Y."/>
            <person name="Koo N."/>
            <person name="Hong Y."/>
            <person name="Kim R.W."/>
            <person name="Kang W.-H."/>
            <person name="Huh J.H."/>
            <person name="Kang B.-C."/>
            <person name="Yang T.-J."/>
            <person name="Lee Y.-H."/>
            <person name="Bennetzen J.L."/>
            <person name="Choi D."/>
        </authorList>
    </citation>
    <scope>NUCLEOTIDE SEQUENCE [LARGE SCALE GENOMIC DNA]</scope>
    <source>
        <strain evidence="7">cv. PBC81</strain>
    </source>
</reference>
<feature type="compositionally biased region" description="Basic and acidic residues" evidence="4">
    <location>
        <begin position="86"/>
        <end position="103"/>
    </location>
</feature>
<dbReference type="PROSITE" id="PS00028">
    <property type="entry name" value="ZINC_FINGER_C2H2_1"/>
    <property type="match status" value="1"/>
</dbReference>
<evidence type="ECO:0000259" key="5">
    <source>
        <dbReference type="PROSITE" id="PS00028"/>
    </source>
</evidence>
<comment type="caution">
    <text evidence="6">The sequence shown here is derived from an EMBL/GenBank/DDBJ whole genome shotgun (WGS) entry which is preliminary data.</text>
</comment>
<dbReference type="AlphaFoldDB" id="A0A2G2WML9"/>
<feature type="region of interest" description="Disordered" evidence="4">
    <location>
        <begin position="476"/>
        <end position="496"/>
    </location>
</feature>
<feature type="compositionally biased region" description="Pro residues" evidence="4">
    <location>
        <begin position="33"/>
        <end position="42"/>
    </location>
</feature>
<dbReference type="PANTHER" id="PTHR13165:SF0">
    <property type="entry name" value="SERRATE RNA EFFECTOR MOLECULE HOMOLOG"/>
    <property type="match status" value="1"/>
</dbReference>
<dbReference type="InterPro" id="IPR021933">
    <property type="entry name" value="SERRATE/Ars2_N"/>
</dbReference>
<sequence length="846" mass="94996">MAEEMDVPVDDTERRRETSKENANKSAVAEPESPIPPLPPPQSSTLRITPPQSPTPPLPLPQSSPRRITPPESPTPRLPQPQQRGGQKDDIRGGRGDYYDRNRFSPPRVRYFKRRRPSYSPPHPPLYRDRRGAHSPSPSPPPYRGRRGGHSASPSPPQYRYRHGRNSASPPTPSYRYRRGGHSASPSSSPYRGRSGGHSASPSPPQYRDRPRRSPPFPPYKRPRRDDYQGSYQYRRGRGYGPGDWRYGYDYQVCYERETGGRLGYHVERPHDRFIGRSSGVYLDRVRVTGRGGFANALVAGANQREGLKSYKQFIQVLEDDILPAEAESRYQEYKSGYIEAHKRAYFGAHKDEEWLKDKYHPTNLISVIERRNELARKLAKDFFLDMQSGIFDIGPRVTPASAKKPGQSNESNSDEEVDEDGKRRRHGRVPPKDTASLSAAPMAHQVSSEPRRVQIDIEQARELLRKLDSEKGIEDNILSQSDHTGSRDKSHGDTSGPIIIVRGLTSVKGLDGTELLDTVLTYLWRIHGVDYYGMTETNEAKGLRHVRVEDKASNVTINGAEWEQKLDTHWQGRLKGQDPLELMTANEKFDAAANECLDPYVRKIKDEKYGWKYGCGAKGCTKLFHATSFVHKHLKLKHPDLVMELTSKVCEDQYFQNYMNDENAPGGTPVLQPSLPKEKALNSRLGPVGRVKDDRGNRRDRDGRGNGGERFDRSVNPQSTDFQSKNDGASKDRPGEHMFDTSGGQGIPVAPFSSDMAPLPILMPVPGAGPLGPFIPAPPEVARRMMREQGGSSPFEGGRLGLSGAATNRPAVLPPAFRQDPRRLRSYHDLDAPDEEVTVIDYRSL</sequence>
<protein>
    <submittedName>
        <fullName evidence="6">Serrate RNA effector molecule</fullName>
    </submittedName>
</protein>
<evidence type="ECO:0000256" key="3">
    <source>
        <dbReference type="ARBA" id="ARBA00023242"/>
    </source>
</evidence>
<evidence type="ECO:0000256" key="4">
    <source>
        <dbReference type="SAM" id="MobiDB-lite"/>
    </source>
</evidence>
<keyword evidence="7" id="KW-1185">Reference proteome</keyword>
<dbReference type="InterPro" id="IPR007042">
    <property type="entry name" value="SERRATE/Ars2_C"/>
</dbReference>
<dbReference type="GO" id="GO:0016604">
    <property type="term" value="C:nuclear body"/>
    <property type="evidence" value="ECO:0007669"/>
    <property type="project" value="TreeGrafter"/>
</dbReference>
<feature type="region of interest" description="Disordered" evidence="4">
    <location>
        <begin position="680"/>
        <end position="741"/>
    </location>
</feature>
<feature type="compositionally biased region" description="Low complexity" evidence="4">
    <location>
        <begin position="182"/>
        <end position="199"/>
    </location>
</feature>
<dbReference type="EMBL" id="MLFT02000006">
    <property type="protein sequence ID" value="PHT46478.1"/>
    <property type="molecule type" value="Genomic_DNA"/>
</dbReference>
<dbReference type="Pfam" id="PF04959">
    <property type="entry name" value="ARS2"/>
    <property type="match status" value="1"/>
</dbReference>
<feature type="region of interest" description="Disordered" evidence="4">
    <location>
        <begin position="1"/>
        <end position="239"/>
    </location>
</feature>
<dbReference type="InterPro" id="IPR013087">
    <property type="entry name" value="Znf_C2H2_type"/>
</dbReference>
<dbReference type="Pfam" id="PF12066">
    <property type="entry name" value="SERRATE_Ars2_N"/>
    <property type="match status" value="1"/>
</dbReference>
<feature type="compositionally biased region" description="Basic and acidic residues" evidence="4">
    <location>
        <begin position="729"/>
        <end position="740"/>
    </location>
</feature>
<feature type="compositionally biased region" description="Acidic residues" evidence="4">
    <location>
        <begin position="1"/>
        <end position="10"/>
    </location>
</feature>
<comment type="subcellular location">
    <subcellularLocation>
        <location evidence="1">Nucleus</location>
    </subcellularLocation>
</comment>
<feature type="compositionally biased region" description="Basic and acidic residues" evidence="4">
    <location>
        <begin position="691"/>
        <end position="714"/>
    </location>
</feature>
<dbReference type="STRING" id="33114.A0A2G2WML9"/>
<accession>A0A2G2WML9</accession>
<dbReference type="Proteomes" id="UP000224567">
    <property type="component" value="Unassembled WGS sequence"/>
</dbReference>
<organism evidence="6 7">
    <name type="scientific">Capsicum baccatum</name>
    <name type="common">Peruvian pepper</name>
    <dbReference type="NCBI Taxonomy" id="33114"/>
    <lineage>
        <taxon>Eukaryota</taxon>
        <taxon>Viridiplantae</taxon>
        <taxon>Streptophyta</taxon>
        <taxon>Embryophyta</taxon>
        <taxon>Tracheophyta</taxon>
        <taxon>Spermatophyta</taxon>
        <taxon>Magnoliopsida</taxon>
        <taxon>eudicotyledons</taxon>
        <taxon>Gunneridae</taxon>
        <taxon>Pentapetalae</taxon>
        <taxon>asterids</taxon>
        <taxon>lamiids</taxon>
        <taxon>Solanales</taxon>
        <taxon>Solanaceae</taxon>
        <taxon>Solanoideae</taxon>
        <taxon>Capsiceae</taxon>
        <taxon>Capsicum</taxon>
    </lineage>
</organism>
<dbReference type="OrthoDB" id="342064at2759"/>
<proteinExistence type="inferred from homology"/>
<feature type="compositionally biased region" description="Basic and acidic residues" evidence="4">
    <location>
        <begin position="11"/>
        <end position="23"/>
    </location>
</feature>
<evidence type="ECO:0000313" key="7">
    <source>
        <dbReference type="Proteomes" id="UP000224567"/>
    </source>
</evidence>
<evidence type="ECO:0000256" key="2">
    <source>
        <dbReference type="ARBA" id="ARBA00005407"/>
    </source>
</evidence>
<feature type="domain" description="C2H2-type" evidence="5">
    <location>
        <begin position="616"/>
        <end position="639"/>
    </location>
</feature>
<keyword evidence="3" id="KW-0539">Nucleus</keyword>
<feature type="compositionally biased region" description="Pro residues" evidence="4">
    <location>
        <begin position="51"/>
        <end position="62"/>
    </location>
</feature>
<dbReference type="GO" id="GO:0031053">
    <property type="term" value="P:primary miRNA processing"/>
    <property type="evidence" value="ECO:0007669"/>
    <property type="project" value="TreeGrafter"/>
</dbReference>